<gene>
    <name evidence="2" type="ORF">HMPREF9098_1187</name>
</gene>
<feature type="transmembrane region" description="Helical" evidence="1">
    <location>
        <begin position="85"/>
        <end position="101"/>
    </location>
</feature>
<evidence type="ECO:0000313" key="3">
    <source>
        <dbReference type="Proteomes" id="UP000004088"/>
    </source>
</evidence>
<dbReference type="HOGENOM" id="CLU_1413492_0_0_4"/>
<reference evidence="2 3" key="1">
    <citation type="submission" date="2011-01" db="EMBL/GenBank/DDBJ databases">
        <authorList>
            <person name="Muzny D."/>
            <person name="Qin X."/>
            <person name="Deng J."/>
            <person name="Jiang H."/>
            <person name="Liu Y."/>
            <person name="Qu J."/>
            <person name="Song X.-Z."/>
            <person name="Zhang L."/>
            <person name="Thornton R."/>
            <person name="Coyle M."/>
            <person name="Francisco L."/>
            <person name="Jackson L."/>
            <person name="Javaid M."/>
            <person name="Korchina V."/>
            <person name="Kovar C."/>
            <person name="Mata R."/>
            <person name="Mathew T."/>
            <person name="Ngo R."/>
            <person name="Nguyen L."/>
            <person name="Nguyen N."/>
            <person name="Okwuonu G."/>
            <person name="Ongeri F."/>
            <person name="Pham C."/>
            <person name="Simmons D."/>
            <person name="Wilczek-Boney K."/>
            <person name="Hale W."/>
            <person name="Jakkamsetti A."/>
            <person name="Pham P."/>
            <person name="Ruth R."/>
            <person name="San Lucas F."/>
            <person name="Warren J."/>
            <person name="Zhang J."/>
            <person name="Zhao Z."/>
            <person name="Zhou C."/>
            <person name="Zhu D."/>
            <person name="Lee S."/>
            <person name="Bess C."/>
            <person name="Blankenburg K."/>
            <person name="Forbes L."/>
            <person name="Fu Q."/>
            <person name="Gubbala S."/>
            <person name="Hirani K."/>
            <person name="Jayaseelan J.C."/>
            <person name="Lara F."/>
            <person name="Munidasa M."/>
            <person name="Palculict T."/>
            <person name="Patil S."/>
            <person name="Pu L.-L."/>
            <person name="Saada N."/>
            <person name="Tang L."/>
            <person name="Weissenberger G."/>
            <person name="Zhu Y."/>
            <person name="Hemphill L."/>
            <person name="Shang Y."/>
            <person name="Youmans B."/>
            <person name="Ayvaz T."/>
            <person name="Ross M."/>
            <person name="Santibanez J."/>
            <person name="Aqrawi P."/>
            <person name="Gross S."/>
            <person name="Joshi V."/>
            <person name="Fowler G."/>
            <person name="Nazareth L."/>
            <person name="Reid J."/>
            <person name="Worley K."/>
            <person name="Petrosino J."/>
            <person name="Highlander S."/>
            <person name="Gibbs R."/>
        </authorList>
    </citation>
    <scope>NUCLEOTIDE SEQUENCE [LARGE SCALE GENOMIC DNA]</scope>
    <source>
        <strain evidence="2 3">ATCC 33394</strain>
    </source>
</reference>
<sequence>MMYIWLILGIVALCGIANIYLLPRQSLAVRTAWSLFWTLACAAAIAFICYHFYDFLLIALPVACVIGLTAWWQQRKQPRRQWGRILIWALMFAGIFATHEYRAHVRRTEAEAVLAQIQQFRALHRRFPSRQELFGVESGSGEVPQKWRNQRLIYIVPEGRPQAPLFGYRSTRNPFDSYLYDFNRNAWRFAPD</sequence>
<dbReference type="EMBL" id="AEWV01000020">
    <property type="protein sequence ID" value="EGC17360.1"/>
    <property type="molecule type" value="Genomic_DNA"/>
</dbReference>
<keyword evidence="1" id="KW-1133">Transmembrane helix</keyword>
<keyword evidence="3" id="KW-1185">Reference proteome</keyword>
<dbReference type="AlphaFoldDB" id="F0EZA3"/>
<comment type="caution">
    <text evidence="2">The sequence shown here is derived from an EMBL/GenBank/DDBJ whole genome shotgun (WGS) entry which is preliminary data.</text>
</comment>
<keyword evidence="1" id="KW-0472">Membrane</keyword>
<feature type="transmembrane region" description="Helical" evidence="1">
    <location>
        <begin position="55"/>
        <end position="73"/>
    </location>
</feature>
<dbReference type="Proteomes" id="UP000004088">
    <property type="component" value="Unassembled WGS sequence"/>
</dbReference>
<organism evidence="2 3">
    <name type="scientific">Kingella denitrificans ATCC 33394</name>
    <dbReference type="NCBI Taxonomy" id="888741"/>
    <lineage>
        <taxon>Bacteria</taxon>
        <taxon>Pseudomonadati</taxon>
        <taxon>Pseudomonadota</taxon>
        <taxon>Betaproteobacteria</taxon>
        <taxon>Neisseriales</taxon>
        <taxon>Neisseriaceae</taxon>
        <taxon>Kingella</taxon>
    </lineage>
</organism>
<feature type="transmembrane region" description="Helical" evidence="1">
    <location>
        <begin position="27"/>
        <end position="48"/>
    </location>
</feature>
<name>F0EZA3_9NEIS</name>
<evidence type="ECO:0000256" key="1">
    <source>
        <dbReference type="SAM" id="Phobius"/>
    </source>
</evidence>
<accession>F0EZA3</accession>
<evidence type="ECO:0000313" key="2">
    <source>
        <dbReference type="EMBL" id="EGC17360.1"/>
    </source>
</evidence>
<keyword evidence="1" id="KW-0812">Transmembrane</keyword>
<proteinExistence type="predicted"/>
<protein>
    <submittedName>
        <fullName evidence="2">Uncharacterized protein</fullName>
    </submittedName>
</protein>